<dbReference type="AlphaFoldDB" id="A3IUM5"/>
<keyword evidence="3" id="KW-1003">Cell membrane</keyword>
<evidence type="ECO:0000256" key="6">
    <source>
        <dbReference type="ARBA" id="ARBA00023136"/>
    </source>
</evidence>
<evidence type="ECO:0000313" key="9">
    <source>
        <dbReference type="EMBL" id="EAZ89817.1"/>
    </source>
</evidence>
<feature type="transmembrane region" description="Helical" evidence="7">
    <location>
        <begin position="211"/>
        <end position="230"/>
    </location>
</feature>
<evidence type="ECO:0000313" key="10">
    <source>
        <dbReference type="Proteomes" id="UP000003781"/>
    </source>
</evidence>
<dbReference type="CDD" id="cd06261">
    <property type="entry name" value="TM_PBP2"/>
    <property type="match status" value="1"/>
</dbReference>
<accession>A3IUM5</accession>
<dbReference type="InterPro" id="IPR000515">
    <property type="entry name" value="MetI-like"/>
</dbReference>
<dbReference type="PROSITE" id="PS50928">
    <property type="entry name" value="ABC_TM1"/>
    <property type="match status" value="1"/>
</dbReference>
<dbReference type="GO" id="GO:0005886">
    <property type="term" value="C:plasma membrane"/>
    <property type="evidence" value="ECO:0007669"/>
    <property type="project" value="UniProtKB-SubCell"/>
</dbReference>
<dbReference type="InterPro" id="IPR005769">
    <property type="entry name" value="PhnE/PtxC"/>
</dbReference>
<keyword evidence="6 7" id="KW-0472">Membrane</keyword>
<name>A3IUM5_9CHRO</name>
<dbReference type="EMBL" id="AAXW01000036">
    <property type="protein sequence ID" value="EAZ89817.1"/>
    <property type="molecule type" value="Genomic_DNA"/>
</dbReference>
<comment type="subcellular location">
    <subcellularLocation>
        <location evidence="1 7">Cell membrane</location>
        <topology evidence="1 7">Multi-pass membrane protein</topology>
    </subcellularLocation>
</comment>
<gene>
    <name evidence="9" type="ORF">CY0110_25321</name>
</gene>
<evidence type="ECO:0000256" key="4">
    <source>
        <dbReference type="ARBA" id="ARBA00022692"/>
    </source>
</evidence>
<evidence type="ECO:0000256" key="1">
    <source>
        <dbReference type="ARBA" id="ARBA00004651"/>
    </source>
</evidence>
<evidence type="ECO:0000259" key="8">
    <source>
        <dbReference type="PROSITE" id="PS50928"/>
    </source>
</evidence>
<feature type="transmembrane region" description="Helical" evidence="7">
    <location>
        <begin position="237"/>
        <end position="255"/>
    </location>
</feature>
<feature type="domain" description="ABC transmembrane type-1" evidence="8">
    <location>
        <begin position="76"/>
        <end position="259"/>
    </location>
</feature>
<keyword evidence="4 7" id="KW-0812">Transmembrane</keyword>
<protein>
    <submittedName>
        <fullName evidence="9">ABC phosphonate permease</fullName>
    </submittedName>
</protein>
<keyword evidence="2 7" id="KW-0813">Transport</keyword>
<evidence type="ECO:0000256" key="5">
    <source>
        <dbReference type="ARBA" id="ARBA00022989"/>
    </source>
</evidence>
<keyword evidence="5 7" id="KW-1133">Transmembrane helix</keyword>
<organism evidence="9 10">
    <name type="scientific">Crocosphaera chwakensis CCY0110</name>
    <dbReference type="NCBI Taxonomy" id="391612"/>
    <lineage>
        <taxon>Bacteria</taxon>
        <taxon>Bacillati</taxon>
        <taxon>Cyanobacteriota</taxon>
        <taxon>Cyanophyceae</taxon>
        <taxon>Oscillatoriophycideae</taxon>
        <taxon>Chroococcales</taxon>
        <taxon>Aphanothecaceae</taxon>
        <taxon>Crocosphaera</taxon>
        <taxon>Crocosphaera chwakensis</taxon>
    </lineage>
</organism>
<dbReference type="OrthoDB" id="8557224at2"/>
<dbReference type="Gene3D" id="1.10.3720.10">
    <property type="entry name" value="MetI-like"/>
    <property type="match status" value="1"/>
</dbReference>
<feature type="transmembrane region" description="Helical" evidence="7">
    <location>
        <begin position="80"/>
        <end position="102"/>
    </location>
</feature>
<sequence length="267" mass="29521">MKKSLWHRHWPTQNGLPSLGIVLFVLIIIIILLVTAPLVEFNPLTIVKSTDNFFAFVSNLLTVPEWRYVPTLTHKLLETIAMGFLSTVFSCCFSLPLGILAARNSSPLPIIFHLVRNLLSLMRALPEIVWALLFVSALGLGPFPGILALTFVTTGFMGKFFAESIEVVDVGMIEGVQATGANWLQKVHFSMLPQAMPDFIGTTLYILDNNIRSATVLGFVGAGGIGYELISSIRLFNYGRLILIVLAIYLTVTILDHLSTQLRSYII</sequence>
<keyword evidence="10" id="KW-1185">Reference proteome</keyword>
<dbReference type="GO" id="GO:0015416">
    <property type="term" value="F:ABC-type phosphonate transporter activity"/>
    <property type="evidence" value="ECO:0007669"/>
    <property type="project" value="InterPro"/>
</dbReference>
<dbReference type="PANTHER" id="PTHR30043:SF1">
    <property type="entry name" value="ABC TRANSPORT SYSTEM PERMEASE PROTEIN P69"/>
    <property type="match status" value="1"/>
</dbReference>
<dbReference type="Proteomes" id="UP000003781">
    <property type="component" value="Unassembled WGS sequence"/>
</dbReference>
<dbReference type="RefSeq" id="WP_008277081.1">
    <property type="nucleotide sequence ID" value="NZ_AAXW01000036.1"/>
</dbReference>
<comment type="caution">
    <text evidence="9">The sequence shown here is derived from an EMBL/GenBank/DDBJ whole genome shotgun (WGS) entry which is preliminary data.</text>
</comment>
<dbReference type="eggNOG" id="COG3639">
    <property type="taxonomic scope" value="Bacteria"/>
</dbReference>
<proteinExistence type="inferred from homology"/>
<evidence type="ECO:0000256" key="2">
    <source>
        <dbReference type="ARBA" id="ARBA00022448"/>
    </source>
</evidence>
<evidence type="ECO:0000256" key="3">
    <source>
        <dbReference type="ARBA" id="ARBA00022475"/>
    </source>
</evidence>
<comment type="similarity">
    <text evidence="7">Belongs to the binding-protein-dependent transport system permease family.</text>
</comment>
<dbReference type="InterPro" id="IPR035906">
    <property type="entry name" value="MetI-like_sf"/>
</dbReference>
<evidence type="ECO:0000256" key="7">
    <source>
        <dbReference type="RuleBase" id="RU363032"/>
    </source>
</evidence>
<dbReference type="SUPFAM" id="SSF161098">
    <property type="entry name" value="MetI-like"/>
    <property type="match status" value="1"/>
</dbReference>
<dbReference type="PANTHER" id="PTHR30043">
    <property type="entry name" value="PHOSPHONATES TRANSPORT SYSTEM PERMEASE PROTEIN"/>
    <property type="match status" value="1"/>
</dbReference>
<feature type="transmembrane region" description="Helical" evidence="7">
    <location>
        <begin position="21"/>
        <end position="39"/>
    </location>
</feature>
<reference evidence="9 10" key="1">
    <citation type="submission" date="2007-03" db="EMBL/GenBank/DDBJ databases">
        <authorList>
            <person name="Stal L."/>
            <person name="Ferriera S."/>
            <person name="Johnson J."/>
            <person name="Kravitz S."/>
            <person name="Beeson K."/>
            <person name="Sutton G."/>
            <person name="Rogers Y.-H."/>
            <person name="Friedman R."/>
            <person name="Frazier M."/>
            <person name="Venter J.C."/>
        </authorList>
    </citation>
    <scope>NUCLEOTIDE SEQUENCE [LARGE SCALE GENOMIC DNA]</scope>
    <source>
        <strain evidence="9 10">CCY0110</strain>
    </source>
</reference>
<feature type="transmembrane region" description="Helical" evidence="7">
    <location>
        <begin position="128"/>
        <end position="152"/>
    </location>
</feature>
<dbReference type="Pfam" id="PF00528">
    <property type="entry name" value="BPD_transp_1"/>
    <property type="match status" value="1"/>
</dbReference>
<dbReference type="NCBIfam" id="TIGR01097">
    <property type="entry name" value="PhnE"/>
    <property type="match status" value="1"/>
</dbReference>